<dbReference type="InterPro" id="IPR013785">
    <property type="entry name" value="Aldolase_TIM"/>
</dbReference>
<protein>
    <submittedName>
        <fullName evidence="5">Alpha-galactosidase</fullName>
        <ecNumber evidence="5">3.2.1.22</ecNumber>
    </submittedName>
</protein>
<dbReference type="AlphaFoldDB" id="A0A7C9A2G4"/>
<dbReference type="EC" id="3.2.1.22" evidence="5"/>
<organism evidence="5">
    <name type="scientific">Opuntia streptacantha</name>
    <name type="common">Prickly pear cactus</name>
    <name type="synonym">Opuntia cardona</name>
    <dbReference type="NCBI Taxonomy" id="393608"/>
    <lineage>
        <taxon>Eukaryota</taxon>
        <taxon>Viridiplantae</taxon>
        <taxon>Streptophyta</taxon>
        <taxon>Embryophyta</taxon>
        <taxon>Tracheophyta</taxon>
        <taxon>Spermatophyta</taxon>
        <taxon>Magnoliopsida</taxon>
        <taxon>eudicotyledons</taxon>
        <taxon>Gunneridae</taxon>
        <taxon>Pentapetalae</taxon>
        <taxon>Caryophyllales</taxon>
        <taxon>Cactineae</taxon>
        <taxon>Cactaceae</taxon>
        <taxon>Opuntioideae</taxon>
        <taxon>Opuntia</taxon>
    </lineage>
</organism>
<evidence type="ECO:0000256" key="3">
    <source>
        <dbReference type="ARBA" id="ARBA00023295"/>
    </source>
</evidence>
<proteinExistence type="inferred from homology"/>
<dbReference type="Gene3D" id="3.20.20.70">
    <property type="entry name" value="Aldolase class I"/>
    <property type="match status" value="1"/>
</dbReference>
<reference evidence="5" key="1">
    <citation type="journal article" date="2013" name="J. Plant Res.">
        <title>Effect of fungi and light on seed germination of three Opuntia species from semiarid lands of central Mexico.</title>
        <authorList>
            <person name="Delgado-Sanchez P."/>
            <person name="Jimenez-Bremont J.F."/>
            <person name="Guerrero-Gonzalez Mde L."/>
            <person name="Flores J."/>
        </authorList>
    </citation>
    <scope>NUCLEOTIDE SEQUENCE</scope>
    <source>
        <tissue evidence="5">Cladode</tissue>
    </source>
</reference>
<keyword evidence="3 5" id="KW-0326">Glycosidase</keyword>
<dbReference type="GO" id="GO:0004557">
    <property type="term" value="F:alpha-galactosidase activity"/>
    <property type="evidence" value="ECO:0007669"/>
    <property type="project" value="UniProtKB-EC"/>
</dbReference>
<dbReference type="SUPFAM" id="SSF51445">
    <property type="entry name" value="(Trans)glycosidases"/>
    <property type="match status" value="1"/>
</dbReference>
<dbReference type="EMBL" id="GISG01198070">
    <property type="protein sequence ID" value="MBA4657818.1"/>
    <property type="molecule type" value="Transcribed_RNA"/>
</dbReference>
<dbReference type="InterPro" id="IPR002241">
    <property type="entry name" value="Glyco_hydro_27"/>
</dbReference>
<accession>A0A7C9A2G4</accession>
<comment type="similarity">
    <text evidence="1">Belongs to the glycosyl hydrolase 27 family.</text>
</comment>
<dbReference type="InterPro" id="IPR017853">
    <property type="entry name" value="GH"/>
</dbReference>
<feature type="signal peptide" evidence="4">
    <location>
        <begin position="1"/>
        <end position="23"/>
    </location>
</feature>
<evidence type="ECO:0000256" key="2">
    <source>
        <dbReference type="ARBA" id="ARBA00022801"/>
    </source>
</evidence>
<feature type="chain" id="PRO_5027900948" evidence="4">
    <location>
        <begin position="24"/>
        <end position="103"/>
    </location>
</feature>
<name>A0A7C9A2G4_OPUST</name>
<sequence>MRISLYYIILLFCLDKFFPQLDSNEGPHRQCNLTIDEQKTQMTLWSMAKSPIMFGGDMRRLDSMTYGLITNPVLLEINSFSSNNHECSCLLSVDHRPPVALIK</sequence>
<dbReference type="PANTHER" id="PTHR11452:SF42">
    <property type="entry name" value="ALPHA-GALACTOSIDASE"/>
    <property type="match status" value="1"/>
</dbReference>
<evidence type="ECO:0000313" key="5">
    <source>
        <dbReference type="EMBL" id="MBA4657818.1"/>
    </source>
</evidence>
<dbReference type="GO" id="GO:0005975">
    <property type="term" value="P:carbohydrate metabolic process"/>
    <property type="evidence" value="ECO:0007669"/>
    <property type="project" value="InterPro"/>
</dbReference>
<evidence type="ECO:0000256" key="4">
    <source>
        <dbReference type="SAM" id="SignalP"/>
    </source>
</evidence>
<dbReference type="PANTHER" id="PTHR11452">
    <property type="entry name" value="ALPHA-GALACTOSIDASE/ALPHA-N-ACETYLGALACTOSAMINIDASE"/>
    <property type="match status" value="1"/>
</dbReference>
<keyword evidence="2 5" id="KW-0378">Hydrolase</keyword>
<reference evidence="5" key="2">
    <citation type="submission" date="2020-07" db="EMBL/GenBank/DDBJ databases">
        <authorList>
            <person name="Vera ALvarez R."/>
            <person name="Arias-Moreno D.M."/>
            <person name="Jimenez-Jacinto V."/>
            <person name="Jimenez-Bremont J.F."/>
            <person name="Swaminathan K."/>
            <person name="Moose S.P."/>
            <person name="Guerrero-Gonzalez M.L."/>
            <person name="Marino-Ramirez L."/>
            <person name="Landsman D."/>
            <person name="Rodriguez-Kessler M."/>
            <person name="Delgado-Sanchez P."/>
        </authorList>
    </citation>
    <scope>NUCLEOTIDE SEQUENCE</scope>
    <source>
        <tissue evidence="5">Cladode</tissue>
    </source>
</reference>
<evidence type="ECO:0000256" key="1">
    <source>
        <dbReference type="ARBA" id="ARBA00009743"/>
    </source>
</evidence>
<keyword evidence="4" id="KW-0732">Signal</keyword>